<dbReference type="PROSITE" id="PS51085">
    <property type="entry name" value="2FE2S_FER_2"/>
    <property type="match status" value="1"/>
</dbReference>
<name>I2B7L1_SHIBC</name>
<dbReference type="InterPro" id="IPR039003">
    <property type="entry name" value="Carnitine_monoox_B"/>
</dbReference>
<dbReference type="Gene3D" id="3.10.20.30">
    <property type="match status" value="1"/>
</dbReference>
<dbReference type="PANTHER" id="PTHR47354:SF1">
    <property type="entry name" value="CARNITINE MONOOXYGENASE REDUCTASE SUBUNIT"/>
    <property type="match status" value="1"/>
</dbReference>
<dbReference type="InterPro" id="IPR050415">
    <property type="entry name" value="MRET"/>
</dbReference>
<dbReference type="InterPro" id="IPR017927">
    <property type="entry name" value="FAD-bd_FR_type"/>
</dbReference>
<evidence type="ECO:0000256" key="4">
    <source>
        <dbReference type="ARBA" id="ARBA00023002"/>
    </source>
</evidence>
<keyword evidence="5 7" id="KW-0408">Iron</keyword>
<comment type="pathway">
    <text evidence="7">Amine and polyamine metabolism; carnitine metabolism.</text>
</comment>
<evidence type="ECO:0000256" key="5">
    <source>
        <dbReference type="ARBA" id="ARBA00023004"/>
    </source>
</evidence>
<keyword evidence="2 7" id="KW-0001">2Fe-2S</keyword>
<dbReference type="EMBL" id="CP001560">
    <property type="protein sequence ID" value="AFJ46515.1"/>
    <property type="molecule type" value="Genomic_DNA"/>
</dbReference>
<accession>I2B7L1</accession>
<feature type="domain" description="2Fe-2S ferredoxin-type" evidence="8">
    <location>
        <begin position="232"/>
        <end position="320"/>
    </location>
</feature>
<feature type="domain" description="FAD-binding FR-type" evidence="9">
    <location>
        <begin position="4"/>
        <end position="109"/>
    </location>
</feature>
<reference evidence="10 11" key="1">
    <citation type="journal article" date="2012" name="J. Bacteriol.">
        <title>Complete genome sequence of the B12-producing Shimwellia blattae strain DSM 4481, isolated from a cockroach.</title>
        <authorList>
            <person name="Brzuszkiewicz E."/>
            <person name="Waschkowitz T."/>
            <person name="Wiezer A."/>
            <person name="Daniel R."/>
        </authorList>
    </citation>
    <scope>NUCLEOTIDE SEQUENCE [LARGE SCALE GENOMIC DNA]</scope>
    <source>
        <strain evidence="11">ATCC 29907 / DSM 4481 / JCM 1650 / NBRC 105725 / CDC 9005-74</strain>
    </source>
</reference>
<organism evidence="10 11">
    <name type="scientific">Shimwellia blattae (strain ATCC 29907 / DSM 4481 / JCM 1650 / NBRC 105725 / CDC 9005-74)</name>
    <name type="common">Escherichia blattae</name>
    <dbReference type="NCBI Taxonomy" id="630626"/>
    <lineage>
        <taxon>Bacteria</taxon>
        <taxon>Pseudomonadati</taxon>
        <taxon>Pseudomonadota</taxon>
        <taxon>Gammaproteobacteria</taxon>
        <taxon>Enterobacterales</taxon>
        <taxon>Enterobacteriaceae</taxon>
        <taxon>Shimwellia</taxon>
    </lineage>
</organism>
<dbReference type="EC" id="1.14.13.239" evidence="7"/>
<keyword evidence="7" id="KW-0521">NADP</keyword>
<dbReference type="PATRIC" id="fig|630626.3.peg.1365"/>
<dbReference type="InterPro" id="IPR017938">
    <property type="entry name" value="Riboflavin_synthase-like_b-brl"/>
</dbReference>
<dbReference type="PRINTS" id="PR00409">
    <property type="entry name" value="PHDIOXRDTASE"/>
</dbReference>
<evidence type="ECO:0000256" key="6">
    <source>
        <dbReference type="ARBA" id="ARBA00023014"/>
    </source>
</evidence>
<evidence type="ECO:0000313" key="11">
    <source>
        <dbReference type="Proteomes" id="UP000001955"/>
    </source>
</evidence>
<dbReference type="GO" id="GO:0016709">
    <property type="term" value="F:oxidoreductase activity, acting on paired donors, with incorporation or reduction of molecular oxygen, NAD(P)H as one donor, and incorporation of one atom of oxygen"/>
    <property type="evidence" value="ECO:0007669"/>
    <property type="project" value="UniProtKB-UniRule"/>
</dbReference>
<dbReference type="PANTHER" id="PTHR47354">
    <property type="entry name" value="NADH OXIDOREDUCTASE HCR"/>
    <property type="match status" value="1"/>
</dbReference>
<dbReference type="Pfam" id="PF00111">
    <property type="entry name" value="Fer2"/>
    <property type="match status" value="1"/>
</dbReference>
<keyword evidence="3 7" id="KW-0479">Metal-binding</keyword>
<dbReference type="HOGENOM" id="CLU_003827_17_0_6"/>
<feature type="binding site" evidence="7">
    <location>
        <position position="274"/>
    </location>
    <ligand>
        <name>[2Fe-2S] cluster</name>
        <dbReference type="ChEBI" id="CHEBI:190135"/>
    </ligand>
</feature>
<keyword evidence="7" id="KW-0288">FMN</keyword>
<comment type="cofactor">
    <cofactor evidence="7">
        <name>FMN</name>
        <dbReference type="ChEBI" id="CHEBI:58210"/>
    </cofactor>
</comment>
<dbReference type="OrthoDB" id="9796486at2"/>
<comment type="cofactor">
    <cofactor evidence="7">
        <name>[2Fe-2S] cluster</name>
        <dbReference type="ChEBI" id="CHEBI:190135"/>
    </cofactor>
    <text evidence="7">Binds 1 2Fe-2S cluster.</text>
</comment>
<dbReference type="STRING" id="630626.EBL_c14130"/>
<comment type="catalytic activity">
    <reaction evidence="7">
        <text>(R)-carnitine + NADH + O2 + H(+) = (3R)-3-hydroxy-4-oxobutanoate + trimethylamine + NAD(+) + H2O</text>
        <dbReference type="Rhea" id="RHEA:55396"/>
        <dbReference type="ChEBI" id="CHEBI:15377"/>
        <dbReference type="ChEBI" id="CHEBI:15378"/>
        <dbReference type="ChEBI" id="CHEBI:15379"/>
        <dbReference type="ChEBI" id="CHEBI:16347"/>
        <dbReference type="ChEBI" id="CHEBI:57540"/>
        <dbReference type="ChEBI" id="CHEBI:57945"/>
        <dbReference type="ChEBI" id="CHEBI:58389"/>
        <dbReference type="ChEBI" id="CHEBI:138809"/>
        <dbReference type="EC" id="1.14.13.239"/>
    </reaction>
</comment>
<dbReference type="Gene3D" id="2.40.30.10">
    <property type="entry name" value="Translation factors"/>
    <property type="match status" value="1"/>
</dbReference>
<comment type="function">
    <text evidence="7">Converts carnitine to trimethylamine and malic semialdehyde.</text>
</comment>
<evidence type="ECO:0000313" key="10">
    <source>
        <dbReference type="EMBL" id="AFJ46515.1"/>
    </source>
</evidence>
<dbReference type="SUPFAM" id="SSF52343">
    <property type="entry name" value="Ferredoxin reductase-like, C-terminal NADP-linked domain"/>
    <property type="match status" value="1"/>
</dbReference>
<keyword evidence="11" id="KW-1185">Reference proteome</keyword>
<dbReference type="InterPro" id="IPR039261">
    <property type="entry name" value="FNR_nucleotide-bd"/>
</dbReference>
<evidence type="ECO:0000256" key="3">
    <source>
        <dbReference type="ARBA" id="ARBA00022723"/>
    </source>
</evidence>
<dbReference type="UniPathway" id="UPA00117"/>
<dbReference type="PROSITE" id="PS00197">
    <property type="entry name" value="2FE2S_FER_1"/>
    <property type="match status" value="1"/>
</dbReference>
<dbReference type="Gene3D" id="3.40.50.80">
    <property type="entry name" value="Nucleotide-binding domain of ferredoxin-NADP reductase (FNR) module"/>
    <property type="match status" value="1"/>
</dbReference>
<dbReference type="InterPro" id="IPR008333">
    <property type="entry name" value="Cbr1-like_FAD-bd_dom"/>
</dbReference>
<keyword evidence="1 7" id="KW-0285">Flavoprotein</keyword>
<comment type="catalytic activity">
    <reaction evidence="7">
        <text>(R)-carnitine + NADPH + O2 + H(+) = (3R)-3-hydroxy-4-oxobutanoate + trimethylamine + NADP(+) + H2O</text>
        <dbReference type="Rhea" id="RHEA:55368"/>
        <dbReference type="ChEBI" id="CHEBI:15377"/>
        <dbReference type="ChEBI" id="CHEBI:15378"/>
        <dbReference type="ChEBI" id="CHEBI:15379"/>
        <dbReference type="ChEBI" id="CHEBI:16347"/>
        <dbReference type="ChEBI" id="CHEBI:57783"/>
        <dbReference type="ChEBI" id="CHEBI:58349"/>
        <dbReference type="ChEBI" id="CHEBI:58389"/>
        <dbReference type="ChEBI" id="CHEBI:138809"/>
        <dbReference type="EC" id="1.14.13.239"/>
    </reaction>
</comment>
<comment type="similarity">
    <text evidence="7">Belongs to the PDR/VanB family. CntB subfamily.</text>
</comment>
<proteinExistence type="inferred from homology"/>
<dbReference type="CDD" id="cd06185">
    <property type="entry name" value="PDR_like"/>
    <property type="match status" value="1"/>
</dbReference>
<dbReference type="Pfam" id="PF00970">
    <property type="entry name" value="FAD_binding_6"/>
    <property type="match status" value="1"/>
</dbReference>
<dbReference type="PROSITE" id="PS51384">
    <property type="entry name" value="FAD_FR"/>
    <property type="match status" value="1"/>
</dbReference>
<dbReference type="Proteomes" id="UP000001955">
    <property type="component" value="Chromosome"/>
</dbReference>
<dbReference type="HAMAP" id="MF_02098">
    <property type="entry name" value="Carnitine_monoox_B"/>
    <property type="match status" value="1"/>
</dbReference>
<evidence type="ECO:0000256" key="7">
    <source>
        <dbReference type="HAMAP-Rule" id="MF_02098"/>
    </source>
</evidence>
<dbReference type="InterPro" id="IPR036010">
    <property type="entry name" value="2Fe-2S_ferredoxin-like_sf"/>
</dbReference>
<dbReference type="InterPro" id="IPR006058">
    <property type="entry name" value="2Fe2S_fd_BS"/>
</dbReference>
<dbReference type="SUPFAM" id="SSF54292">
    <property type="entry name" value="2Fe-2S ferredoxin-like"/>
    <property type="match status" value="1"/>
</dbReference>
<dbReference type="InterPro" id="IPR001041">
    <property type="entry name" value="2Fe-2S_ferredoxin-type"/>
</dbReference>
<dbReference type="KEGG" id="ebt:EBL_c14130"/>
<dbReference type="SUPFAM" id="SSF63380">
    <property type="entry name" value="Riboflavin synthase domain-like"/>
    <property type="match status" value="1"/>
</dbReference>
<evidence type="ECO:0000256" key="1">
    <source>
        <dbReference type="ARBA" id="ARBA00022630"/>
    </source>
</evidence>
<protein>
    <recommendedName>
        <fullName evidence="7">Carnitine monooxygenase reductase subunit</fullName>
        <ecNumber evidence="7">1.14.13.239</ecNumber>
    </recommendedName>
    <alternativeName>
        <fullName evidence="7">Carnitine monooxygenase beta subunit</fullName>
    </alternativeName>
</protein>
<feature type="binding site" evidence="7">
    <location>
        <position position="307"/>
    </location>
    <ligand>
        <name>[2Fe-2S] cluster</name>
        <dbReference type="ChEBI" id="CHEBI:190135"/>
    </ligand>
</feature>
<feature type="binding site" evidence="7">
    <location>
        <position position="269"/>
    </location>
    <ligand>
        <name>[2Fe-2S] cluster</name>
        <dbReference type="ChEBI" id="CHEBI:190135"/>
    </ligand>
</feature>
<dbReference type="AlphaFoldDB" id="I2B7L1"/>
<keyword evidence="7" id="KW-0520">NAD</keyword>
<keyword evidence="4 7" id="KW-0560">Oxidoreductase</keyword>
<gene>
    <name evidence="10" type="primary">yeaxA</name>
    <name evidence="10" type="ordered locus">EBL_c14130</name>
</gene>
<keyword evidence="10" id="KW-0223">Dioxygenase</keyword>
<dbReference type="eggNOG" id="COG1018">
    <property type="taxonomic scope" value="Bacteria"/>
</dbReference>
<dbReference type="CDD" id="cd00207">
    <property type="entry name" value="fer2"/>
    <property type="match status" value="1"/>
</dbReference>
<keyword evidence="6 7" id="KW-0411">Iron-sulfur</keyword>
<dbReference type="GO" id="GO:0051537">
    <property type="term" value="F:2 iron, 2 sulfur cluster binding"/>
    <property type="evidence" value="ECO:0007669"/>
    <property type="project" value="UniProtKB-UniRule"/>
</dbReference>
<dbReference type="GO" id="GO:0046872">
    <property type="term" value="F:metal ion binding"/>
    <property type="evidence" value="ECO:0007669"/>
    <property type="project" value="UniProtKB-KW"/>
</dbReference>
<sequence>MADYPMFSVIVSQIDRITPDIRRFTLTRPDGGTLPAFTGGSHIIVQMAQGEQQYSNAYSLMNDPAERHHYQIGVRLEPDSRGGSRFMHQQVKTGDSLLISAPNNMFALAEAPRHVLIAGGIGITPFIAHGYELARRGQAFDLHYSYRDEAGAPFGDLLAQPPFSSRVQEYRSARGERLDVRRLLADVDPQAHIYCCGPATLSEEVQQCAAALGIAPSRVHIEQFAIENKSGAAFTLVLARSGTTLTVAPDMTILQAIEHAKAAQVECLCREGICGTCETAILEGEADHRDQYLSEEERAAQKTLLICCSRAKGDKLILDL</sequence>
<dbReference type="GO" id="GO:0009437">
    <property type="term" value="P:carnitine metabolic process"/>
    <property type="evidence" value="ECO:0007669"/>
    <property type="project" value="UniProtKB-UniRule"/>
</dbReference>
<dbReference type="InterPro" id="IPR012675">
    <property type="entry name" value="Beta-grasp_dom_sf"/>
</dbReference>
<evidence type="ECO:0000259" key="9">
    <source>
        <dbReference type="PROSITE" id="PS51384"/>
    </source>
</evidence>
<evidence type="ECO:0000259" key="8">
    <source>
        <dbReference type="PROSITE" id="PS51085"/>
    </source>
</evidence>
<dbReference type="RefSeq" id="WP_002439922.1">
    <property type="nucleotide sequence ID" value="NC_017910.1"/>
</dbReference>
<feature type="binding site" evidence="7">
    <location>
        <position position="277"/>
    </location>
    <ligand>
        <name>[2Fe-2S] cluster</name>
        <dbReference type="ChEBI" id="CHEBI:190135"/>
    </ligand>
</feature>
<accession>K6VTQ3</accession>
<comment type="subunit">
    <text evidence="7">Composed of an oxygenase subunit and a reductase subunit.</text>
</comment>
<evidence type="ECO:0000256" key="2">
    <source>
        <dbReference type="ARBA" id="ARBA00022714"/>
    </source>
</evidence>
<dbReference type="GO" id="GO:0051213">
    <property type="term" value="F:dioxygenase activity"/>
    <property type="evidence" value="ECO:0007669"/>
    <property type="project" value="UniProtKB-KW"/>
</dbReference>